<keyword evidence="8" id="KW-0143">Chaperone</keyword>
<dbReference type="InterPro" id="IPR047196">
    <property type="entry name" value="YidC_ALB_C"/>
</dbReference>
<keyword evidence="5" id="KW-0653">Protein transport</keyword>
<protein>
    <recommendedName>
        <fullName evidence="11">Membrane insertase YidC/Oxa/ALB C-terminal domain-containing protein</fullName>
    </recommendedName>
</protein>
<proteinExistence type="inferred from homology"/>
<evidence type="ECO:0000256" key="9">
    <source>
        <dbReference type="RuleBase" id="RU003945"/>
    </source>
</evidence>
<feature type="transmembrane region" description="Helical" evidence="10">
    <location>
        <begin position="20"/>
        <end position="43"/>
    </location>
</feature>
<gene>
    <name evidence="12" type="ORF">A2755_03350</name>
</gene>
<keyword evidence="3" id="KW-1003">Cell membrane</keyword>
<dbReference type="InterPro" id="IPR028055">
    <property type="entry name" value="YidC/Oxa/ALB_C"/>
</dbReference>
<dbReference type="CDD" id="cd20070">
    <property type="entry name" value="5TM_YidC_Alb3"/>
    <property type="match status" value="1"/>
</dbReference>
<evidence type="ECO:0000256" key="8">
    <source>
        <dbReference type="ARBA" id="ARBA00023186"/>
    </source>
</evidence>
<keyword evidence="6 10" id="KW-1133">Transmembrane helix</keyword>
<dbReference type="STRING" id="1802555.A2755_03350"/>
<comment type="subcellular location">
    <subcellularLocation>
        <location evidence="1">Cell membrane</location>
        <topology evidence="1">Multi-pass membrane protein</topology>
    </subcellularLocation>
    <subcellularLocation>
        <location evidence="9">Membrane</location>
        <topology evidence="9">Multi-pass membrane protein</topology>
    </subcellularLocation>
</comment>
<evidence type="ECO:0000256" key="10">
    <source>
        <dbReference type="SAM" id="Phobius"/>
    </source>
</evidence>
<dbReference type="GO" id="GO:0051205">
    <property type="term" value="P:protein insertion into membrane"/>
    <property type="evidence" value="ECO:0007669"/>
    <property type="project" value="TreeGrafter"/>
</dbReference>
<evidence type="ECO:0000256" key="7">
    <source>
        <dbReference type="ARBA" id="ARBA00023136"/>
    </source>
</evidence>
<evidence type="ECO:0000313" key="12">
    <source>
        <dbReference type="EMBL" id="OGM90563.1"/>
    </source>
</evidence>
<sequence length="248" mass="28234">MSFLFNEILYKPLLNLLILIYDLVVSDFGVSIILITVLIRFVLLPIFYKSAKDQTILQKIAPQIREIQKKHKENKEEQVRQMMAVYKEHRVNPFSSILLLIIQLPILFALYRVFVGGLPEAGSDKLYSFVHLPEVIHYTFLGFIDLSSPFLALVIITALAQFTQSWLLLRVAKKRAPNPAAAGDNPAIQAAERMSHKMIYFMPVVTAIILFNLPAAVALYWFTTSVFSAIQQLAINKKIREKEIISNA</sequence>
<feature type="transmembrane region" description="Helical" evidence="10">
    <location>
        <begin position="135"/>
        <end position="160"/>
    </location>
</feature>
<evidence type="ECO:0000256" key="2">
    <source>
        <dbReference type="ARBA" id="ARBA00022448"/>
    </source>
</evidence>
<evidence type="ECO:0000256" key="4">
    <source>
        <dbReference type="ARBA" id="ARBA00022692"/>
    </source>
</evidence>
<dbReference type="GO" id="GO:0015031">
    <property type="term" value="P:protein transport"/>
    <property type="evidence" value="ECO:0007669"/>
    <property type="project" value="UniProtKB-KW"/>
</dbReference>
<reference evidence="12 13" key="1">
    <citation type="journal article" date="2016" name="Nat. Commun.">
        <title>Thousands of microbial genomes shed light on interconnected biogeochemical processes in an aquifer system.</title>
        <authorList>
            <person name="Anantharaman K."/>
            <person name="Brown C.T."/>
            <person name="Hug L.A."/>
            <person name="Sharon I."/>
            <person name="Castelle C.J."/>
            <person name="Probst A.J."/>
            <person name="Thomas B.C."/>
            <person name="Singh A."/>
            <person name="Wilkins M.J."/>
            <person name="Karaoz U."/>
            <person name="Brodie E.L."/>
            <person name="Williams K.H."/>
            <person name="Hubbard S.S."/>
            <person name="Banfield J.F."/>
        </authorList>
    </citation>
    <scope>NUCLEOTIDE SEQUENCE [LARGE SCALE GENOMIC DNA]</scope>
</reference>
<evidence type="ECO:0000256" key="6">
    <source>
        <dbReference type="ARBA" id="ARBA00022989"/>
    </source>
</evidence>
<dbReference type="GO" id="GO:0032977">
    <property type="term" value="F:membrane insertase activity"/>
    <property type="evidence" value="ECO:0007669"/>
    <property type="project" value="InterPro"/>
</dbReference>
<accession>A0A1F8DPK4</accession>
<comment type="caution">
    <text evidence="12">The sequence shown here is derived from an EMBL/GenBank/DDBJ whole genome shotgun (WGS) entry which is preliminary data.</text>
</comment>
<dbReference type="InterPro" id="IPR001708">
    <property type="entry name" value="YidC/ALB3/OXA1/COX18"/>
</dbReference>
<dbReference type="Pfam" id="PF02096">
    <property type="entry name" value="60KD_IMP"/>
    <property type="match status" value="1"/>
</dbReference>
<feature type="transmembrane region" description="Helical" evidence="10">
    <location>
        <begin position="199"/>
        <end position="222"/>
    </location>
</feature>
<dbReference type="EMBL" id="MGIP01000019">
    <property type="protein sequence ID" value="OGM90563.1"/>
    <property type="molecule type" value="Genomic_DNA"/>
</dbReference>
<dbReference type="NCBIfam" id="TIGR03592">
    <property type="entry name" value="yidC_oxa1_cterm"/>
    <property type="match status" value="1"/>
</dbReference>
<keyword evidence="4 9" id="KW-0812">Transmembrane</keyword>
<dbReference type="PANTHER" id="PTHR12428:SF65">
    <property type="entry name" value="CYTOCHROME C OXIDASE ASSEMBLY PROTEIN COX18, MITOCHONDRIAL"/>
    <property type="match status" value="1"/>
</dbReference>
<evidence type="ECO:0000256" key="5">
    <source>
        <dbReference type="ARBA" id="ARBA00022927"/>
    </source>
</evidence>
<evidence type="ECO:0000259" key="11">
    <source>
        <dbReference type="Pfam" id="PF02096"/>
    </source>
</evidence>
<name>A0A1F8DPK4_9BACT</name>
<comment type="similarity">
    <text evidence="9">Belongs to the OXA1/ALB3/YidC family.</text>
</comment>
<evidence type="ECO:0000256" key="1">
    <source>
        <dbReference type="ARBA" id="ARBA00004651"/>
    </source>
</evidence>
<feature type="domain" description="Membrane insertase YidC/Oxa/ALB C-terminal" evidence="11">
    <location>
        <begin position="28"/>
        <end position="237"/>
    </location>
</feature>
<evidence type="ECO:0000313" key="13">
    <source>
        <dbReference type="Proteomes" id="UP000177029"/>
    </source>
</evidence>
<organism evidence="12 13">
    <name type="scientific">Candidatus Wolfebacteria bacterium RIFCSPHIGHO2_01_FULL_48_22</name>
    <dbReference type="NCBI Taxonomy" id="1802555"/>
    <lineage>
        <taxon>Bacteria</taxon>
        <taxon>Candidatus Wolfeibacteriota</taxon>
    </lineage>
</organism>
<dbReference type="PANTHER" id="PTHR12428">
    <property type="entry name" value="OXA1"/>
    <property type="match status" value="1"/>
</dbReference>
<dbReference type="GO" id="GO:0005886">
    <property type="term" value="C:plasma membrane"/>
    <property type="evidence" value="ECO:0007669"/>
    <property type="project" value="UniProtKB-SubCell"/>
</dbReference>
<keyword evidence="7 10" id="KW-0472">Membrane</keyword>
<feature type="transmembrane region" description="Helical" evidence="10">
    <location>
        <begin position="97"/>
        <end position="115"/>
    </location>
</feature>
<evidence type="ECO:0000256" key="3">
    <source>
        <dbReference type="ARBA" id="ARBA00022475"/>
    </source>
</evidence>
<dbReference type="AlphaFoldDB" id="A0A1F8DPK4"/>
<keyword evidence="2" id="KW-0813">Transport</keyword>
<dbReference type="Proteomes" id="UP000177029">
    <property type="component" value="Unassembled WGS sequence"/>
</dbReference>